<dbReference type="CDD" id="cd01043">
    <property type="entry name" value="DPS"/>
    <property type="match status" value="1"/>
</dbReference>
<dbReference type="PANTHER" id="PTHR42932:SF2">
    <property type="entry name" value="DNA PROTECTION DURING STARVATION PROTEIN 1"/>
    <property type="match status" value="1"/>
</dbReference>
<dbReference type="InterPro" id="IPR002177">
    <property type="entry name" value="DPS_DNA-bd"/>
</dbReference>
<dbReference type="RefSeq" id="WP_121149298.1">
    <property type="nucleotide sequence ID" value="NZ_BAAANR010000001.1"/>
</dbReference>
<dbReference type="EMBL" id="VRSV01000001">
    <property type="protein sequence ID" value="TXK13227.1"/>
    <property type="molecule type" value="Genomic_DNA"/>
</dbReference>
<dbReference type="InterPro" id="IPR008331">
    <property type="entry name" value="Ferritin_DPS_dom"/>
</dbReference>
<comment type="caution">
    <text evidence="4">The sequence shown here is derived from an EMBL/GenBank/DDBJ whole genome shotgun (WGS) entry which is preliminary data.</text>
</comment>
<dbReference type="PIRSF" id="PIRSF005900">
    <property type="entry name" value="Dps"/>
    <property type="match status" value="1"/>
</dbReference>
<dbReference type="InterPro" id="IPR012347">
    <property type="entry name" value="Ferritin-like"/>
</dbReference>
<comment type="similarity">
    <text evidence="1 2">Belongs to the Dps family.</text>
</comment>
<dbReference type="Gene3D" id="1.20.1260.10">
    <property type="match status" value="1"/>
</dbReference>
<dbReference type="PROSITE" id="PS00818">
    <property type="entry name" value="DPS_1"/>
    <property type="match status" value="1"/>
</dbReference>
<dbReference type="InterPro" id="IPR009078">
    <property type="entry name" value="Ferritin-like_SF"/>
</dbReference>
<evidence type="ECO:0000256" key="2">
    <source>
        <dbReference type="RuleBase" id="RU003875"/>
    </source>
</evidence>
<dbReference type="Proteomes" id="UP000321034">
    <property type="component" value="Unassembled WGS sequence"/>
</dbReference>
<evidence type="ECO:0000256" key="1">
    <source>
        <dbReference type="ARBA" id="ARBA00009497"/>
    </source>
</evidence>
<accession>A0A5C8I2J4</accession>
<dbReference type="AlphaFoldDB" id="A0A5C8I2J4"/>
<evidence type="ECO:0000259" key="3">
    <source>
        <dbReference type="Pfam" id="PF00210"/>
    </source>
</evidence>
<evidence type="ECO:0000313" key="5">
    <source>
        <dbReference type="Proteomes" id="UP000321034"/>
    </source>
</evidence>
<protein>
    <submittedName>
        <fullName evidence="4">DNA starvation/stationary phase protection protein</fullName>
    </submittedName>
</protein>
<proteinExistence type="inferred from homology"/>
<evidence type="ECO:0000313" key="4">
    <source>
        <dbReference type="EMBL" id="TXK13227.1"/>
    </source>
</evidence>
<organism evidence="4 5">
    <name type="scientific">Microbacterium hatanonis</name>
    <dbReference type="NCBI Taxonomy" id="404366"/>
    <lineage>
        <taxon>Bacteria</taxon>
        <taxon>Bacillati</taxon>
        <taxon>Actinomycetota</taxon>
        <taxon>Actinomycetes</taxon>
        <taxon>Micrococcales</taxon>
        <taxon>Microbacteriaceae</taxon>
        <taxon>Microbacterium</taxon>
    </lineage>
</organism>
<dbReference type="SUPFAM" id="SSF47240">
    <property type="entry name" value="Ferritin-like"/>
    <property type="match status" value="1"/>
</dbReference>
<reference evidence="4 5" key="1">
    <citation type="submission" date="2019-08" db="EMBL/GenBank/DDBJ databases">
        <authorList>
            <person name="Dong K."/>
        </authorList>
    </citation>
    <scope>NUCLEOTIDE SEQUENCE [LARGE SCALE GENOMIC DNA]</scope>
    <source>
        <strain evidence="4 5">JCM14558</strain>
    </source>
</reference>
<keyword evidence="5" id="KW-1185">Reference proteome</keyword>
<gene>
    <name evidence="4" type="ORF">FVP77_07370</name>
</gene>
<feature type="domain" description="Ferritin/DPS" evidence="3">
    <location>
        <begin position="38"/>
        <end position="162"/>
    </location>
</feature>
<dbReference type="InterPro" id="IPR023188">
    <property type="entry name" value="DPS_DNA-bd_CS"/>
</dbReference>
<name>A0A5C8I2J4_9MICO</name>
<dbReference type="PRINTS" id="PR01346">
    <property type="entry name" value="HELNAPAPROT"/>
</dbReference>
<sequence length="163" mass="17302">MTDIHTTSETATVADPTMAAATAQFLSPVVLGLEALVVNGKQAHWHVRGANFIGVHELLDTIVSHAQDWSDLAAERIVALGLPIDSRLQSVASKAKQTSVPAGFAPSDVIIRAVLADIDAVLGDLQAAVDGLDETDLTSQDVAIEIKRGLDKDRWFLFAHLAA</sequence>
<dbReference type="Pfam" id="PF00210">
    <property type="entry name" value="Ferritin"/>
    <property type="match status" value="1"/>
</dbReference>
<dbReference type="GO" id="GO:0008199">
    <property type="term" value="F:ferric iron binding"/>
    <property type="evidence" value="ECO:0007669"/>
    <property type="project" value="InterPro"/>
</dbReference>
<dbReference type="PANTHER" id="PTHR42932">
    <property type="entry name" value="GENERAL STRESS PROTEIN 20U"/>
    <property type="match status" value="1"/>
</dbReference>
<dbReference type="GO" id="GO:0016722">
    <property type="term" value="F:oxidoreductase activity, acting on metal ions"/>
    <property type="evidence" value="ECO:0007669"/>
    <property type="project" value="InterPro"/>
</dbReference>
<dbReference type="OrthoDB" id="9797687at2"/>